<sequence>MIARARLLAVVLTLVCGGLGVIASTQPWFTVQLSGAAAHSLAVPGSTAVPVLAPLSLAALALGAALSIAGTVLRIVFGALEVAIGALLLIATWPVAVDHPVSAVARVVTTSTGITGDASVAALIARIDASAWPYVALVLWVLLVLVGVFVLATARRWRAGGRRYRTDAAPRPSSGPLDAVDSWDDLSRGDDPTDSGR</sequence>
<feature type="region of interest" description="Disordered" evidence="1">
    <location>
        <begin position="165"/>
        <end position="197"/>
    </location>
</feature>
<gene>
    <name evidence="3" type="ORF">LK09_05015</name>
</gene>
<name>A0A0B2A5K6_9MICO</name>
<reference evidence="3 4" key="1">
    <citation type="submission" date="2014-11" db="EMBL/GenBank/DDBJ databases">
        <title>Genome sequence of Microbacterium mangrovi MUSC 115(T).</title>
        <authorList>
            <person name="Lee L.-H."/>
        </authorList>
    </citation>
    <scope>NUCLEOTIDE SEQUENCE [LARGE SCALE GENOMIC DNA]</scope>
    <source>
        <strain evidence="3 4">MUSC 115</strain>
    </source>
</reference>
<dbReference type="Proteomes" id="UP000031030">
    <property type="component" value="Unassembled WGS sequence"/>
</dbReference>
<feature type="transmembrane region" description="Helical" evidence="2">
    <location>
        <begin position="131"/>
        <end position="154"/>
    </location>
</feature>
<organism evidence="3 4">
    <name type="scientific">Microbacterium mangrovi</name>
    <dbReference type="NCBI Taxonomy" id="1348253"/>
    <lineage>
        <taxon>Bacteria</taxon>
        <taxon>Bacillati</taxon>
        <taxon>Actinomycetota</taxon>
        <taxon>Actinomycetes</taxon>
        <taxon>Micrococcales</taxon>
        <taxon>Microbacteriaceae</taxon>
        <taxon>Microbacterium</taxon>
    </lineage>
</organism>
<evidence type="ECO:0000256" key="2">
    <source>
        <dbReference type="SAM" id="Phobius"/>
    </source>
</evidence>
<keyword evidence="4" id="KW-1185">Reference proteome</keyword>
<keyword evidence="2" id="KW-0472">Membrane</keyword>
<feature type="compositionally biased region" description="Basic and acidic residues" evidence="1">
    <location>
        <begin position="185"/>
        <end position="197"/>
    </location>
</feature>
<evidence type="ECO:0000313" key="4">
    <source>
        <dbReference type="Proteomes" id="UP000031030"/>
    </source>
</evidence>
<comment type="caution">
    <text evidence="3">The sequence shown here is derived from an EMBL/GenBank/DDBJ whole genome shotgun (WGS) entry which is preliminary data.</text>
</comment>
<dbReference type="Pfam" id="PF09534">
    <property type="entry name" value="Trp_oprn_chp"/>
    <property type="match status" value="1"/>
</dbReference>
<proteinExistence type="predicted"/>
<dbReference type="OrthoDB" id="4794414at2"/>
<dbReference type="AlphaFoldDB" id="A0A0B2A5K6"/>
<keyword evidence="2" id="KW-0812">Transmembrane</keyword>
<protein>
    <submittedName>
        <fullName evidence="3">Peptidase</fullName>
    </submittedName>
</protein>
<dbReference type="InterPro" id="IPR019051">
    <property type="entry name" value="Trp_biosyn_TM_oprn/chp"/>
</dbReference>
<feature type="transmembrane region" description="Helical" evidence="2">
    <location>
        <begin position="75"/>
        <end position="96"/>
    </location>
</feature>
<dbReference type="EMBL" id="JTDK01000006">
    <property type="protein sequence ID" value="KHK98370.1"/>
    <property type="molecule type" value="Genomic_DNA"/>
</dbReference>
<evidence type="ECO:0000256" key="1">
    <source>
        <dbReference type="SAM" id="MobiDB-lite"/>
    </source>
</evidence>
<dbReference type="STRING" id="1348253.LK09_05015"/>
<dbReference type="RefSeq" id="WP_039396761.1">
    <property type="nucleotide sequence ID" value="NZ_JTDK01000006.1"/>
</dbReference>
<feature type="transmembrane region" description="Helical" evidence="2">
    <location>
        <begin position="47"/>
        <end position="68"/>
    </location>
</feature>
<keyword evidence="2" id="KW-1133">Transmembrane helix</keyword>
<accession>A0A0B2A5K6</accession>
<evidence type="ECO:0000313" key="3">
    <source>
        <dbReference type="EMBL" id="KHK98370.1"/>
    </source>
</evidence>